<dbReference type="Proteomes" id="UP001165121">
    <property type="component" value="Unassembled WGS sequence"/>
</dbReference>
<accession>A0A9W7D5A3</accession>
<name>A0A9W7D5A3_9STRA</name>
<sequence>MGQRPSSGSGLHLQQQLAQCALVCVSRLSKRDAPASTKQVAICIMDAVPPGLGSRSNRTQKSPGAHAGDGRFNSLLARYVLID</sequence>
<gene>
    <name evidence="1" type="ORF">Pfra01_002131100</name>
</gene>
<evidence type="ECO:0000313" key="1">
    <source>
        <dbReference type="EMBL" id="GMF52189.1"/>
    </source>
</evidence>
<dbReference type="AlphaFoldDB" id="A0A9W7D5A3"/>
<organism evidence="1 2">
    <name type="scientific">Phytophthora fragariaefolia</name>
    <dbReference type="NCBI Taxonomy" id="1490495"/>
    <lineage>
        <taxon>Eukaryota</taxon>
        <taxon>Sar</taxon>
        <taxon>Stramenopiles</taxon>
        <taxon>Oomycota</taxon>
        <taxon>Peronosporomycetes</taxon>
        <taxon>Peronosporales</taxon>
        <taxon>Peronosporaceae</taxon>
        <taxon>Phytophthora</taxon>
    </lineage>
</organism>
<proteinExistence type="predicted"/>
<comment type="caution">
    <text evidence="1">The sequence shown here is derived from an EMBL/GenBank/DDBJ whole genome shotgun (WGS) entry which is preliminary data.</text>
</comment>
<keyword evidence="2" id="KW-1185">Reference proteome</keyword>
<protein>
    <submittedName>
        <fullName evidence="1">Unnamed protein product</fullName>
    </submittedName>
</protein>
<evidence type="ECO:0000313" key="2">
    <source>
        <dbReference type="Proteomes" id="UP001165121"/>
    </source>
</evidence>
<dbReference type="EMBL" id="BSXT01003045">
    <property type="protein sequence ID" value="GMF52189.1"/>
    <property type="molecule type" value="Genomic_DNA"/>
</dbReference>
<reference evidence="1" key="1">
    <citation type="submission" date="2023-04" db="EMBL/GenBank/DDBJ databases">
        <title>Phytophthora fragariaefolia NBRC 109709.</title>
        <authorList>
            <person name="Ichikawa N."/>
            <person name="Sato H."/>
            <person name="Tonouchi N."/>
        </authorList>
    </citation>
    <scope>NUCLEOTIDE SEQUENCE</scope>
    <source>
        <strain evidence="1">NBRC 109709</strain>
    </source>
</reference>